<evidence type="ECO:0000256" key="2">
    <source>
        <dbReference type="ARBA" id="ARBA00023002"/>
    </source>
</evidence>
<dbReference type="InterPro" id="IPR036291">
    <property type="entry name" value="NAD(P)-bd_dom_sf"/>
</dbReference>
<dbReference type="PANTHER" id="PTHR44196">
    <property type="entry name" value="DEHYDROGENASE/REDUCTASE SDR FAMILY MEMBER 7B"/>
    <property type="match status" value="1"/>
</dbReference>
<dbReference type="PROSITE" id="PS00061">
    <property type="entry name" value="ADH_SHORT"/>
    <property type="match status" value="1"/>
</dbReference>
<dbReference type="GO" id="GO:0016020">
    <property type="term" value="C:membrane"/>
    <property type="evidence" value="ECO:0007669"/>
    <property type="project" value="TreeGrafter"/>
</dbReference>
<gene>
    <name evidence="3" type="ORF">METZ01_LOCUS131077</name>
</gene>
<name>A0A381YNU8_9ZZZZ</name>
<protein>
    <recommendedName>
        <fullName evidence="4">Short-chain dehydrogenase</fullName>
    </recommendedName>
</protein>
<dbReference type="PANTHER" id="PTHR44196:SF3">
    <property type="entry name" value="SHORT CHAIN DEHYDROGENASE FAMILY PROTEIN"/>
    <property type="match status" value="1"/>
</dbReference>
<evidence type="ECO:0000256" key="1">
    <source>
        <dbReference type="ARBA" id="ARBA00006484"/>
    </source>
</evidence>
<accession>A0A381YNU8</accession>
<dbReference type="AlphaFoldDB" id="A0A381YNU8"/>
<keyword evidence="2" id="KW-0560">Oxidoreductase</keyword>
<dbReference type="InterPro" id="IPR020904">
    <property type="entry name" value="Sc_DH/Rdtase_CS"/>
</dbReference>
<reference evidence="3" key="1">
    <citation type="submission" date="2018-05" db="EMBL/GenBank/DDBJ databases">
        <authorList>
            <person name="Lanie J.A."/>
            <person name="Ng W.-L."/>
            <person name="Kazmierczak K.M."/>
            <person name="Andrzejewski T.M."/>
            <person name="Davidsen T.M."/>
            <person name="Wayne K.J."/>
            <person name="Tettelin H."/>
            <person name="Glass J.I."/>
            <person name="Rusch D."/>
            <person name="Podicherti R."/>
            <person name="Tsui H.-C.T."/>
            <person name="Winkler M.E."/>
        </authorList>
    </citation>
    <scope>NUCLEOTIDE SEQUENCE</scope>
</reference>
<dbReference type="InterPro" id="IPR002347">
    <property type="entry name" value="SDR_fam"/>
</dbReference>
<feature type="non-terminal residue" evidence="3">
    <location>
        <position position="1"/>
    </location>
</feature>
<proteinExistence type="inferred from homology"/>
<dbReference type="GO" id="GO:0016491">
    <property type="term" value="F:oxidoreductase activity"/>
    <property type="evidence" value="ECO:0007669"/>
    <property type="project" value="UniProtKB-KW"/>
</dbReference>
<comment type="similarity">
    <text evidence="1">Belongs to the short-chain dehydrogenases/reductases (SDR) family.</text>
</comment>
<sequence>GVGGYTKIVDQSLEEWRSIIDTNLSGVFHCCRSAIPHLRRRGGGFIINISSLAGKNAFPMGGAYCSSKAALNMFSEVLMQEVRYDDIRVSYVMPGSVTTAFDGGRAHAGSEWKMTAEDVAEVVLDIVSINRRTLASRVEMRPSKPKK</sequence>
<dbReference type="EMBL" id="UINC01018590">
    <property type="protein sequence ID" value="SVA78223.1"/>
    <property type="molecule type" value="Genomic_DNA"/>
</dbReference>
<dbReference type="PRINTS" id="PR00081">
    <property type="entry name" value="GDHRDH"/>
</dbReference>
<evidence type="ECO:0000313" key="3">
    <source>
        <dbReference type="EMBL" id="SVA78223.1"/>
    </source>
</evidence>
<dbReference type="SUPFAM" id="SSF51735">
    <property type="entry name" value="NAD(P)-binding Rossmann-fold domains"/>
    <property type="match status" value="1"/>
</dbReference>
<organism evidence="3">
    <name type="scientific">marine metagenome</name>
    <dbReference type="NCBI Taxonomy" id="408172"/>
    <lineage>
        <taxon>unclassified sequences</taxon>
        <taxon>metagenomes</taxon>
        <taxon>ecological metagenomes</taxon>
    </lineage>
</organism>
<dbReference type="Gene3D" id="3.40.50.720">
    <property type="entry name" value="NAD(P)-binding Rossmann-like Domain"/>
    <property type="match status" value="1"/>
</dbReference>
<dbReference type="Pfam" id="PF00106">
    <property type="entry name" value="adh_short"/>
    <property type="match status" value="1"/>
</dbReference>
<evidence type="ECO:0008006" key="4">
    <source>
        <dbReference type="Google" id="ProtNLM"/>
    </source>
</evidence>